<keyword evidence="1" id="KW-1133">Transmembrane helix</keyword>
<dbReference type="Proteomes" id="UP000677305">
    <property type="component" value="Chromosome"/>
</dbReference>
<evidence type="ECO:0000313" key="2">
    <source>
        <dbReference type="EMBL" id="QUH30334.1"/>
    </source>
</evidence>
<sequence>MNNKIDGSLTVEAALVFPIVFFAVLCLIYIGIYLHDVTCMKAIVNETADRYELAYVGKIDFDTGKVLSNDSRLNRGLYWRFTSGNILRDNVKTYVTNQMKKQLILKDDKINVNTEVTNSIIKKKVTITVNKDFNTPINVINKILSINNRQLTMCVSSKAVINDQAELIRNVDLLDDMSDYIPSINKAKNKYKDKVNGIVDFFRKLQ</sequence>
<evidence type="ECO:0000313" key="3">
    <source>
        <dbReference type="Proteomes" id="UP000677305"/>
    </source>
</evidence>
<protein>
    <submittedName>
        <fullName evidence="2">Pilus assembly protein</fullName>
    </submittedName>
</protein>
<keyword evidence="3" id="KW-1185">Reference proteome</keyword>
<keyword evidence="1" id="KW-0812">Transmembrane</keyword>
<feature type="transmembrane region" description="Helical" evidence="1">
    <location>
        <begin position="12"/>
        <end position="34"/>
    </location>
</feature>
<organism evidence="2 3">
    <name type="scientific">Vallitalea guaymasensis</name>
    <dbReference type="NCBI Taxonomy" id="1185412"/>
    <lineage>
        <taxon>Bacteria</taxon>
        <taxon>Bacillati</taxon>
        <taxon>Bacillota</taxon>
        <taxon>Clostridia</taxon>
        <taxon>Lachnospirales</taxon>
        <taxon>Vallitaleaceae</taxon>
        <taxon>Vallitalea</taxon>
    </lineage>
</organism>
<dbReference type="EMBL" id="CP058561">
    <property type="protein sequence ID" value="QUH30334.1"/>
    <property type="molecule type" value="Genomic_DNA"/>
</dbReference>
<dbReference type="RefSeq" id="WP_212690509.1">
    <property type="nucleotide sequence ID" value="NZ_CP058561.1"/>
</dbReference>
<evidence type="ECO:0000256" key="1">
    <source>
        <dbReference type="SAM" id="Phobius"/>
    </source>
</evidence>
<gene>
    <name evidence="2" type="ORF">HYG85_16055</name>
</gene>
<name>A0A8J8MCK0_9FIRM</name>
<accession>A0A8J8MCK0</accession>
<keyword evidence="1" id="KW-0472">Membrane</keyword>
<dbReference type="KEGG" id="vgu:HYG85_16055"/>
<dbReference type="AlphaFoldDB" id="A0A8J8MCK0"/>
<proteinExistence type="predicted"/>
<reference evidence="2 3" key="1">
    <citation type="submission" date="2020-07" db="EMBL/GenBank/DDBJ databases">
        <title>Vallitalea guaymasensis genome.</title>
        <authorList>
            <person name="Postec A."/>
        </authorList>
    </citation>
    <scope>NUCLEOTIDE SEQUENCE [LARGE SCALE GENOMIC DNA]</scope>
    <source>
        <strain evidence="2 3">Ra1766G1</strain>
    </source>
</reference>